<accession>A0A938XUM7</accession>
<evidence type="ECO:0000256" key="2">
    <source>
        <dbReference type="ARBA" id="ARBA00022989"/>
    </source>
</evidence>
<protein>
    <submittedName>
        <fullName evidence="4">Membrane protein</fullName>
    </submittedName>
</protein>
<evidence type="ECO:0000313" key="5">
    <source>
        <dbReference type="Proteomes" id="UP000774000"/>
    </source>
</evidence>
<dbReference type="PANTHER" id="PTHR37815:SF3">
    <property type="entry name" value="UPF0397 PROTEIN SPR0429"/>
    <property type="match status" value="1"/>
</dbReference>
<dbReference type="GO" id="GO:0016020">
    <property type="term" value="C:membrane"/>
    <property type="evidence" value="ECO:0007669"/>
    <property type="project" value="InterPro"/>
</dbReference>
<dbReference type="AlphaFoldDB" id="A0A938XUM7"/>
<dbReference type="PANTHER" id="PTHR37815">
    <property type="entry name" value="UPF0397 PROTEIN BC_2624-RELATED"/>
    <property type="match status" value="1"/>
</dbReference>
<comment type="caution">
    <text evidence="4">The sequence shown here is derived from an EMBL/GenBank/DDBJ whole genome shotgun (WGS) entry which is preliminary data.</text>
</comment>
<keyword evidence="1 3" id="KW-0812">Transmembrane</keyword>
<gene>
    <name evidence="4" type="ORF">JOC47_001482</name>
</gene>
<name>A0A938XUM7_9FIRM</name>
<keyword evidence="5" id="KW-1185">Reference proteome</keyword>
<dbReference type="Gene3D" id="1.10.1760.20">
    <property type="match status" value="1"/>
</dbReference>
<feature type="transmembrane region" description="Helical" evidence="3">
    <location>
        <begin position="40"/>
        <end position="65"/>
    </location>
</feature>
<sequence length="171" mass="17761">MNQNKKLALRGLMIALVTVATYLIRIPIPATSGYINAGDSMIFLASIVFGPQVGLIAGGLGSALADLLAGYAQYAPITLVVKGLEGWVVGKIALQTAKRAELNIKDIVAILVGGAVMVIGYYCGEAILFKSLVAPAAEIVPNIGQAIGSAVIALPLIYAILKTDIVEIINE</sequence>
<feature type="transmembrane region" description="Helical" evidence="3">
    <location>
        <begin position="139"/>
        <end position="161"/>
    </location>
</feature>
<reference evidence="4" key="1">
    <citation type="submission" date="2021-01" db="EMBL/GenBank/DDBJ databases">
        <title>Genomic Encyclopedia of Type Strains, Phase IV (KMG-IV): sequencing the most valuable type-strain genomes for metagenomic binning, comparative biology and taxonomic classification.</title>
        <authorList>
            <person name="Goeker M."/>
        </authorList>
    </citation>
    <scope>NUCLEOTIDE SEQUENCE</scope>
    <source>
        <strain evidence="4">DSM 23230</strain>
    </source>
</reference>
<proteinExistence type="predicted"/>
<evidence type="ECO:0000256" key="1">
    <source>
        <dbReference type="ARBA" id="ARBA00022692"/>
    </source>
</evidence>
<organism evidence="4 5">
    <name type="scientific">Halanaerobacter jeridensis</name>
    <dbReference type="NCBI Taxonomy" id="706427"/>
    <lineage>
        <taxon>Bacteria</taxon>
        <taxon>Bacillati</taxon>
        <taxon>Bacillota</taxon>
        <taxon>Clostridia</taxon>
        <taxon>Halanaerobiales</taxon>
        <taxon>Halobacteroidaceae</taxon>
        <taxon>Halanaerobacter</taxon>
    </lineage>
</organism>
<keyword evidence="3" id="KW-0472">Membrane</keyword>
<dbReference type="RefSeq" id="WP_204701408.1">
    <property type="nucleotide sequence ID" value="NZ_JAFBDQ010000006.1"/>
</dbReference>
<dbReference type="EMBL" id="JAFBDQ010000006">
    <property type="protein sequence ID" value="MBM7556631.1"/>
    <property type="molecule type" value="Genomic_DNA"/>
</dbReference>
<dbReference type="Proteomes" id="UP000774000">
    <property type="component" value="Unassembled WGS sequence"/>
</dbReference>
<keyword evidence="2 3" id="KW-1133">Transmembrane helix</keyword>
<evidence type="ECO:0000256" key="3">
    <source>
        <dbReference type="SAM" id="Phobius"/>
    </source>
</evidence>
<dbReference type="Pfam" id="PF07155">
    <property type="entry name" value="ECF-ribofla_trS"/>
    <property type="match status" value="1"/>
</dbReference>
<dbReference type="InterPro" id="IPR009825">
    <property type="entry name" value="ECF_substrate-spec-like"/>
</dbReference>
<feature type="transmembrane region" description="Helical" evidence="3">
    <location>
        <begin position="107"/>
        <end position="127"/>
    </location>
</feature>
<evidence type="ECO:0000313" key="4">
    <source>
        <dbReference type="EMBL" id="MBM7556631.1"/>
    </source>
</evidence>
<feature type="transmembrane region" description="Helical" evidence="3">
    <location>
        <begin position="7"/>
        <end position="28"/>
    </location>
</feature>